<dbReference type="Gene3D" id="1.10.8.500">
    <property type="entry name" value="HAMP domain in histidine kinase"/>
    <property type="match status" value="1"/>
</dbReference>
<feature type="domain" description="HAMP" evidence="17">
    <location>
        <begin position="181"/>
        <end position="233"/>
    </location>
</feature>
<comment type="catalytic activity">
    <reaction evidence="1">
        <text>ATP + protein L-histidine = ADP + protein N-phospho-L-histidine.</text>
        <dbReference type="EC" id="2.7.13.3"/>
    </reaction>
</comment>
<name>E6QPL2_9ZZZZ</name>
<dbReference type="PROSITE" id="PS50109">
    <property type="entry name" value="HIS_KIN"/>
    <property type="match status" value="1"/>
</dbReference>
<evidence type="ECO:0000256" key="10">
    <source>
        <dbReference type="ARBA" id="ARBA00022777"/>
    </source>
</evidence>
<evidence type="ECO:0000259" key="17">
    <source>
        <dbReference type="PROSITE" id="PS50885"/>
    </source>
</evidence>
<dbReference type="Pfam" id="PF01590">
    <property type="entry name" value="GAF"/>
    <property type="match status" value="1"/>
</dbReference>
<evidence type="ECO:0000256" key="11">
    <source>
        <dbReference type="ARBA" id="ARBA00022840"/>
    </source>
</evidence>
<comment type="caution">
    <text evidence="18">The sequence shown here is derived from an EMBL/GenBank/DDBJ whole genome shotgun (WGS) entry which is preliminary data.</text>
</comment>
<keyword evidence="4" id="KW-1003">Cell membrane</keyword>
<dbReference type="Pfam" id="PF07730">
    <property type="entry name" value="HisKA_3"/>
    <property type="match status" value="1"/>
</dbReference>
<dbReference type="InterPro" id="IPR042295">
    <property type="entry name" value="NarX-like_N_sf"/>
</dbReference>
<dbReference type="Pfam" id="PF02518">
    <property type="entry name" value="HATPase_c"/>
    <property type="match status" value="1"/>
</dbReference>
<dbReference type="SUPFAM" id="SSF55874">
    <property type="entry name" value="ATPase domain of HSP90 chaperone/DNA topoisomerase II/histidine kinase"/>
    <property type="match status" value="1"/>
</dbReference>
<dbReference type="PANTHER" id="PTHR24421">
    <property type="entry name" value="NITRATE/NITRITE SENSOR PROTEIN NARX-RELATED"/>
    <property type="match status" value="1"/>
</dbReference>
<dbReference type="PROSITE" id="PS50885">
    <property type="entry name" value="HAMP"/>
    <property type="match status" value="1"/>
</dbReference>
<evidence type="ECO:0000256" key="13">
    <source>
        <dbReference type="ARBA" id="ARBA00023136"/>
    </source>
</evidence>
<dbReference type="InterPro" id="IPR011712">
    <property type="entry name" value="Sig_transdc_His_kin_sub3_dim/P"/>
</dbReference>
<evidence type="ECO:0000256" key="12">
    <source>
        <dbReference type="ARBA" id="ARBA00022989"/>
    </source>
</evidence>
<dbReference type="InterPro" id="IPR050482">
    <property type="entry name" value="Sensor_HK_TwoCompSys"/>
</dbReference>
<dbReference type="EC" id="2.7.13.3" evidence="3"/>
<proteinExistence type="predicted"/>
<dbReference type="Gene3D" id="1.20.5.1930">
    <property type="match status" value="1"/>
</dbReference>
<keyword evidence="6" id="KW-0597">Phosphoprotein</keyword>
<dbReference type="SUPFAM" id="SSF158472">
    <property type="entry name" value="HAMP domain-like"/>
    <property type="match status" value="1"/>
</dbReference>
<dbReference type="InterPro" id="IPR005467">
    <property type="entry name" value="His_kinase_dom"/>
</dbReference>
<dbReference type="Gene3D" id="3.30.450.40">
    <property type="match status" value="1"/>
</dbReference>
<evidence type="ECO:0000256" key="8">
    <source>
        <dbReference type="ARBA" id="ARBA00022692"/>
    </source>
</evidence>
<keyword evidence="14" id="KW-0175">Coiled coil</keyword>
<dbReference type="Pfam" id="PF13675">
    <property type="entry name" value="PilJ"/>
    <property type="match status" value="1"/>
</dbReference>
<dbReference type="GO" id="GO:0005886">
    <property type="term" value="C:plasma membrane"/>
    <property type="evidence" value="ECO:0007669"/>
    <property type="project" value="UniProtKB-SubCell"/>
</dbReference>
<evidence type="ECO:0000256" key="14">
    <source>
        <dbReference type="SAM" id="Coils"/>
    </source>
</evidence>
<dbReference type="GO" id="GO:0005524">
    <property type="term" value="F:ATP binding"/>
    <property type="evidence" value="ECO:0007669"/>
    <property type="project" value="UniProtKB-KW"/>
</dbReference>
<feature type="transmembrane region" description="Helical" evidence="15">
    <location>
        <begin position="12"/>
        <end position="32"/>
    </location>
</feature>
<keyword evidence="13 15" id="KW-0472">Membrane</keyword>
<dbReference type="GO" id="GO:0000155">
    <property type="term" value="F:phosphorelay sensor kinase activity"/>
    <property type="evidence" value="ECO:0007669"/>
    <property type="project" value="InterPro"/>
</dbReference>
<keyword evidence="7 18" id="KW-0808">Transferase</keyword>
<protein>
    <recommendedName>
        <fullName evidence="3">histidine kinase</fullName>
        <ecNumber evidence="3">2.7.13.3</ecNumber>
    </recommendedName>
</protein>
<dbReference type="EMBL" id="CABR01000004">
    <property type="protein sequence ID" value="CBI09183.1"/>
    <property type="molecule type" value="Genomic_DNA"/>
</dbReference>
<keyword evidence="8 15" id="KW-0812">Transmembrane</keyword>
<evidence type="ECO:0000256" key="7">
    <source>
        <dbReference type="ARBA" id="ARBA00022679"/>
    </source>
</evidence>
<dbReference type="GO" id="GO:0046983">
    <property type="term" value="F:protein dimerization activity"/>
    <property type="evidence" value="ECO:0007669"/>
    <property type="project" value="InterPro"/>
</dbReference>
<evidence type="ECO:0000256" key="4">
    <source>
        <dbReference type="ARBA" id="ARBA00022475"/>
    </source>
</evidence>
<evidence type="ECO:0000256" key="6">
    <source>
        <dbReference type="ARBA" id="ARBA00022553"/>
    </source>
</evidence>
<keyword evidence="5" id="KW-0997">Cell inner membrane</keyword>
<dbReference type="CDD" id="cd16917">
    <property type="entry name" value="HATPase_UhpB-NarQ-NarX-like"/>
    <property type="match status" value="1"/>
</dbReference>
<gene>
    <name evidence="18" type="ORF">CARN7_2839</name>
</gene>
<evidence type="ECO:0000256" key="2">
    <source>
        <dbReference type="ARBA" id="ARBA00004429"/>
    </source>
</evidence>
<sequence length="641" mass="71984">MRYHWSLSTKLALFTGVYLILSLFCVGGTLWVSSKLEGGAATVNEAGRLRMQTYRIALIDSTRHGNQEITQEIDRMQANFDLLRSGNPSRPLFTPWDATIRQRFIVVESQWQHLQKRWRDPMKTQPVSQVELGNFVDQIDAFVAAIVNRLNFWTSTLHLLQMGLAVLVIIGAMLMFYTSYLFVLNPVGRLSRGVSALKEGDYSARVTVNSTDELGDLAHAFNHMAEQLQAVHAGLEERVRQKTADLQAEQQRLTALYEVSALVSKAESLDELAHEFTAAVRHITAADAALMRWTDDTTGRYLLLAAEGVPQNITDDERCLIAGNCHCGQTHANAEPQTIQFRKSEDQGEVPDEACVNEGFSTLFKVPVTAQDRLLGEIDLFYRSHRTMDQAQRSLLEALAAHLAAAMESLRSAALERESVLAKERSLLARELHDSIAQALAFMKIQLQLLRLALKSNNTARIDIVVNELDTGVRESLADVRELLLHFRTRTQEQDIEPALRSTLQKFELQSAVPVHLQFDGFGQPLDSDIQVQVLHVLQEALSNIRKHAQARHVDMIVSSLPQWRFEIHDDGCGFNTQRLGDDPQMHVGLQIMRERANAIGARLWIESRPGEGTHVTLELPESKSLATLTQKGDLERTHVT</sequence>
<keyword evidence="12 15" id="KW-1133">Transmembrane helix</keyword>
<dbReference type="InterPro" id="IPR003660">
    <property type="entry name" value="HAMP_dom"/>
</dbReference>
<dbReference type="Gene3D" id="3.30.565.10">
    <property type="entry name" value="Histidine kinase-like ATPase, C-terminal domain"/>
    <property type="match status" value="1"/>
</dbReference>
<dbReference type="Pfam" id="PF00672">
    <property type="entry name" value="HAMP"/>
    <property type="match status" value="1"/>
</dbReference>
<dbReference type="CDD" id="cd06225">
    <property type="entry name" value="HAMP"/>
    <property type="match status" value="1"/>
</dbReference>
<keyword evidence="10" id="KW-0418">Kinase</keyword>
<dbReference type="InterPro" id="IPR029095">
    <property type="entry name" value="NarX-like_N"/>
</dbReference>
<evidence type="ECO:0000256" key="15">
    <source>
        <dbReference type="SAM" id="Phobius"/>
    </source>
</evidence>
<dbReference type="PANTHER" id="PTHR24421:SF10">
    <property type="entry name" value="NITRATE_NITRITE SENSOR PROTEIN NARQ"/>
    <property type="match status" value="1"/>
</dbReference>
<accession>E6QPL2</accession>
<evidence type="ECO:0000313" key="18">
    <source>
        <dbReference type="EMBL" id="CBI09183.1"/>
    </source>
</evidence>
<keyword evidence="9" id="KW-0547">Nucleotide-binding</keyword>
<feature type="coiled-coil region" evidence="14">
    <location>
        <begin position="225"/>
        <end position="252"/>
    </location>
</feature>
<comment type="subcellular location">
    <subcellularLocation>
        <location evidence="2">Cell inner membrane</location>
        <topology evidence="2">Multi-pass membrane protein</topology>
    </subcellularLocation>
</comment>
<evidence type="ECO:0000256" key="1">
    <source>
        <dbReference type="ARBA" id="ARBA00000085"/>
    </source>
</evidence>
<dbReference type="InterPro" id="IPR036890">
    <property type="entry name" value="HATPase_C_sf"/>
</dbReference>
<evidence type="ECO:0000256" key="9">
    <source>
        <dbReference type="ARBA" id="ARBA00022741"/>
    </source>
</evidence>
<dbReference type="SUPFAM" id="SSF55781">
    <property type="entry name" value="GAF domain-like"/>
    <property type="match status" value="1"/>
</dbReference>
<dbReference type="InterPro" id="IPR003018">
    <property type="entry name" value="GAF"/>
</dbReference>
<dbReference type="InterPro" id="IPR016380">
    <property type="entry name" value="Sig_transdc_His_kin_NarX/NarQ"/>
</dbReference>
<feature type="transmembrane region" description="Helical" evidence="15">
    <location>
        <begin position="159"/>
        <end position="183"/>
    </location>
</feature>
<keyword evidence="11" id="KW-0067">ATP-binding</keyword>
<organism evidence="18">
    <name type="scientific">mine drainage metagenome</name>
    <dbReference type="NCBI Taxonomy" id="410659"/>
    <lineage>
        <taxon>unclassified sequences</taxon>
        <taxon>metagenomes</taxon>
        <taxon>ecological metagenomes</taxon>
    </lineage>
</organism>
<dbReference type="PIRSF" id="PIRSF003167">
    <property type="entry name" value="STHK_NarX/NarQ"/>
    <property type="match status" value="1"/>
</dbReference>
<dbReference type="SMART" id="SM00387">
    <property type="entry name" value="HATPase_c"/>
    <property type="match status" value="1"/>
</dbReference>
<dbReference type="Gene3D" id="1.20.120.960">
    <property type="entry name" value="Histidine kinase NarX, sensor domain"/>
    <property type="match status" value="1"/>
</dbReference>
<dbReference type="AlphaFoldDB" id="E6QPL2"/>
<dbReference type="InterPro" id="IPR029016">
    <property type="entry name" value="GAF-like_dom_sf"/>
</dbReference>
<dbReference type="InterPro" id="IPR003594">
    <property type="entry name" value="HATPase_dom"/>
</dbReference>
<evidence type="ECO:0000256" key="5">
    <source>
        <dbReference type="ARBA" id="ARBA00022519"/>
    </source>
</evidence>
<reference evidence="18" key="1">
    <citation type="submission" date="2009-10" db="EMBL/GenBank/DDBJ databases">
        <title>Diversity of trophic interactions inside an arsenic-rich microbial ecosystem.</title>
        <authorList>
            <person name="Bertin P.N."/>
            <person name="Heinrich-Salmeron A."/>
            <person name="Pelletier E."/>
            <person name="Goulhen-Chollet F."/>
            <person name="Arsene-Ploetze F."/>
            <person name="Gallien S."/>
            <person name="Calteau A."/>
            <person name="Vallenet D."/>
            <person name="Casiot C."/>
            <person name="Chane-Woon-Ming B."/>
            <person name="Giloteaux L."/>
            <person name="Barakat M."/>
            <person name="Bonnefoy V."/>
            <person name="Bruneel O."/>
            <person name="Chandler M."/>
            <person name="Cleiss J."/>
            <person name="Duran R."/>
            <person name="Elbaz-Poulichet F."/>
            <person name="Fonknechten N."/>
            <person name="Lauga B."/>
            <person name="Mornico D."/>
            <person name="Ortet P."/>
            <person name="Schaeffer C."/>
            <person name="Siguier P."/>
            <person name="Alexander Thil Smith A."/>
            <person name="Van Dorsselaer A."/>
            <person name="Weissenbach J."/>
            <person name="Medigue C."/>
            <person name="Le Paslier D."/>
        </authorList>
    </citation>
    <scope>NUCLEOTIDE SEQUENCE</scope>
</reference>
<feature type="domain" description="Histidine kinase" evidence="16">
    <location>
        <begin position="427"/>
        <end position="624"/>
    </location>
</feature>
<dbReference type="SMART" id="SM00304">
    <property type="entry name" value="HAMP"/>
    <property type="match status" value="1"/>
</dbReference>
<evidence type="ECO:0000259" key="16">
    <source>
        <dbReference type="PROSITE" id="PS50109"/>
    </source>
</evidence>
<evidence type="ECO:0000256" key="3">
    <source>
        <dbReference type="ARBA" id="ARBA00012438"/>
    </source>
</evidence>